<dbReference type="PROSITE" id="PS51918">
    <property type="entry name" value="RADICAL_SAM"/>
    <property type="match status" value="1"/>
</dbReference>
<comment type="function">
    <text evidence="10">Catalyzes the cyclization of GTP to (8S)-3',8-cyclo-7,8-dihydroguanosine 5'-triphosphate.</text>
</comment>
<keyword evidence="7 10" id="KW-0342">GTP-binding</keyword>
<dbReference type="CDD" id="cd01335">
    <property type="entry name" value="Radical_SAM"/>
    <property type="match status" value="1"/>
</dbReference>
<dbReference type="CDD" id="cd21117">
    <property type="entry name" value="Twitch_MoaA"/>
    <property type="match status" value="1"/>
</dbReference>
<feature type="binding site" evidence="10">
    <location>
        <position position="268"/>
    </location>
    <ligand>
        <name>[4Fe-4S] cluster</name>
        <dbReference type="ChEBI" id="CHEBI:49883"/>
        <label>2</label>
        <note>4Fe-4S-substrate</note>
    </ligand>
</feature>
<proteinExistence type="inferred from homology"/>
<feature type="binding site" evidence="10">
    <location>
        <position position="254"/>
    </location>
    <ligand>
        <name>[4Fe-4S] cluster</name>
        <dbReference type="ChEBI" id="CHEBI:49883"/>
        <label>2</label>
        <note>4Fe-4S-substrate</note>
    </ligand>
</feature>
<feature type="binding site" evidence="10">
    <location>
        <position position="117"/>
    </location>
    <ligand>
        <name>S-adenosyl-L-methionine</name>
        <dbReference type="ChEBI" id="CHEBI:59789"/>
    </ligand>
</feature>
<gene>
    <name evidence="10" type="primary">moaA</name>
    <name evidence="12" type="ordered locus">Igag_1829</name>
</gene>
<comment type="similarity">
    <text evidence="10">Belongs to the radical SAM superfamily. MoaA family.</text>
</comment>
<dbReference type="Gene3D" id="3.20.20.70">
    <property type="entry name" value="Aldolase class I"/>
    <property type="match status" value="1"/>
</dbReference>
<dbReference type="NCBIfam" id="NF001199">
    <property type="entry name" value="PRK00164.2-1"/>
    <property type="match status" value="1"/>
</dbReference>
<dbReference type="GO" id="GO:0006777">
    <property type="term" value="P:Mo-molybdopterin cofactor biosynthetic process"/>
    <property type="evidence" value="ECO:0007669"/>
    <property type="project" value="UniProtKB-UniRule"/>
</dbReference>
<keyword evidence="1 10" id="KW-0004">4Fe-4S</keyword>
<dbReference type="AlphaFoldDB" id="E0SSP1"/>
<dbReference type="SFLD" id="SFLDG01067">
    <property type="entry name" value="SPASM/twitch_domain_containing"/>
    <property type="match status" value="1"/>
</dbReference>
<keyword evidence="6 10" id="KW-0411">Iron-sulfur</keyword>
<dbReference type="Pfam" id="PF04055">
    <property type="entry name" value="Radical_SAM"/>
    <property type="match status" value="1"/>
</dbReference>
<dbReference type="InterPro" id="IPR010505">
    <property type="entry name" value="MoaA_twitch"/>
</dbReference>
<feature type="binding site" evidence="10">
    <location>
        <position position="251"/>
    </location>
    <ligand>
        <name>[4Fe-4S] cluster</name>
        <dbReference type="ChEBI" id="CHEBI:49883"/>
        <label>2</label>
        <note>4Fe-4S-substrate</note>
    </ligand>
</feature>
<evidence type="ECO:0000259" key="11">
    <source>
        <dbReference type="PROSITE" id="PS51918"/>
    </source>
</evidence>
<dbReference type="UniPathway" id="UPA00344"/>
<dbReference type="NCBIfam" id="TIGR02668">
    <property type="entry name" value="moaA_archaeal"/>
    <property type="match status" value="1"/>
</dbReference>
<dbReference type="SFLD" id="SFLDG01383">
    <property type="entry name" value="cyclic_pyranopterin_phosphate"/>
    <property type="match status" value="1"/>
</dbReference>
<feature type="binding site" evidence="10">
    <location>
        <position position="63"/>
    </location>
    <ligand>
        <name>GTP</name>
        <dbReference type="ChEBI" id="CHEBI:37565"/>
    </ligand>
</feature>
<keyword evidence="9 10" id="KW-0456">Lyase</keyword>
<evidence type="ECO:0000256" key="8">
    <source>
        <dbReference type="ARBA" id="ARBA00023150"/>
    </source>
</evidence>
<feature type="binding site" evidence="10">
    <location>
        <begin position="256"/>
        <end position="258"/>
    </location>
    <ligand>
        <name>GTP</name>
        <dbReference type="ChEBI" id="CHEBI:37565"/>
    </ligand>
</feature>
<feature type="binding site" evidence="10">
    <location>
        <position position="93"/>
    </location>
    <ligand>
        <name>GTP</name>
        <dbReference type="ChEBI" id="CHEBI:37565"/>
    </ligand>
</feature>
<feature type="binding site" evidence="10">
    <location>
        <position position="14"/>
    </location>
    <ligand>
        <name>GTP</name>
        <dbReference type="ChEBI" id="CHEBI:37565"/>
    </ligand>
</feature>
<keyword evidence="3 10" id="KW-0479">Metal-binding</keyword>
<evidence type="ECO:0000256" key="2">
    <source>
        <dbReference type="ARBA" id="ARBA00022691"/>
    </source>
</evidence>
<protein>
    <recommendedName>
        <fullName evidence="10">Probable GTP 3',8-cyclase</fullName>
        <ecNumber evidence="10">4.1.99.22</ecNumber>
    </recommendedName>
    <alternativeName>
        <fullName evidence="10">Molybdenum cofactor biosynthesis protein A</fullName>
    </alternativeName>
</protein>
<dbReference type="GO" id="GO:0046872">
    <property type="term" value="F:metal ion binding"/>
    <property type="evidence" value="ECO:0007669"/>
    <property type="project" value="UniProtKB-KW"/>
</dbReference>
<reference evidence="12 13" key="1">
    <citation type="journal article" date="2010" name="Stand. Genomic Sci.">
        <title>Complete genome sequence of Ignisphaera aggregans type strain (AQ1.S1).</title>
        <authorList>
            <person name="Goker M."/>
            <person name="Held B."/>
            <person name="Lapidus A."/>
            <person name="Nolan M."/>
            <person name="Spring S."/>
            <person name="Yasawong M."/>
            <person name="Lucas S."/>
            <person name="Glavina Del Rio T."/>
            <person name="Tice H."/>
            <person name="Cheng J.F."/>
            <person name="Goodwin L."/>
            <person name="Tapia R."/>
            <person name="Pitluck S."/>
            <person name="Liolios K."/>
            <person name="Ivanova N."/>
            <person name="Mavromatis K."/>
            <person name="Mikhailova N."/>
            <person name="Pati A."/>
            <person name="Chen A."/>
            <person name="Palaniappan K."/>
            <person name="Brambilla E."/>
            <person name="Land M."/>
            <person name="Hauser L."/>
            <person name="Chang Y.J."/>
            <person name="Jeffries C.D."/>
            <person name="Brettin T."/>
            <person name="Detter J.C."/>
            <person name="Han C."/>
            <person name="Rohde M."/>
            <person name="Sikorski J."/>
            <person name="Woyke T."/>
            <person name="Bristow J."/>
            <person name="Eisen J.A."/>
            <person name="Markowitz V."/>
            <person name="Hugenholtz P."/>
            <person name="Kyrpides N.C."/>
            <person name="Klenk H.P."/>
        </authorList>
    </citation>
    <scope>NUCLEOTIDE SEQUENCE [LARGE SCALE GENOMIC DNA]</scope>
    <source>
        <strain evidence="13">DSM 17230 / JCM 13409 / AQ1.S1</strain>
    </source>
</reference>
<comment type="cofactor">
    <cofactor evidence="10">
        <name>[4Fe-4S] cluster</name>
        <dbReference type="ChEBI" id="CHEBI:49883"/>
    </cofactor>
    <text evidence="10">Binds 2 [4Fe-4S] clusters. Binds 1 [4Fe-4S] cluster coordinated with 3 cysteines and an exchangeable S-adenosyl-L-methionine and 1 [4Fe-4S] cluster coordinated with 3 cysteines and the GTP-derived substrate.</text>
</comment>
<dbReference type="GO" id="GO:0051539">
    <property type="term" value="F:4 iron, 4 sulfur cluster binding"/>
    <property type="evidence" value="ECO:0007669"/>
    <property type="project" value="UniProtKB-UniRule"/>
</dbReference>
<dbReference type="InterPro" id="IPR058240">
    <property type="entry name" value="rSAM_sf"/>
</dbReference>
<dbReference type="InterPro" id="IPR050105">
    <property type="entry name" value="MoCo_biosynth_MoaA/MoaC"/>
</dbReference>
<evidence type="ECO:0000313" key="13">
    <source>
        <dbReference type="Proteomes" id="UP000001304"/>
    </source>
</evidence>
<comment type="pathway">
    <text evidence="10">Cofactor biosynthesis; molybdopterin biosynthesis.</text>
</comment>
<feature type="domain" description="Radical SAM core" evidence="11">
    <location>
        <begin position="5"/>
        <end position="226"/>
    </location>
</feature>
<accession>E0SSP1</accession>
<dbReference type="EMBL" id="CP002098">
    <property type="protein sequence ID" value="ADM28626.1"/>
    <property type="molecule type" value="Genomic_DNA"/>
</dbReference>
<dbReference type="Proteomes" id="UP000001304">
    <property type="component" value="Chromosome"/>
</dbReference>
<dbReference type="InterPro" id="IPR013785">
    <property type="entry name" value="Aldolase_TIM"/>
</dbReference>
<dbReference type="GO" id="GO:0061799">
    <property type="term" value="F:cyclic pyranopterin monophosphate synthase activity"/>
    <property type="evidence" value="ECO:0007669"/>
    <property type="project" value="TreeGrafter"/>
</dbReference>
<dbReference type="EC" id="4.1.99.22" evidence="10"/>
<feature type="binding site" evidence="10">
    <location>
        <position position="28"/>
    </location>
    <ligand>
        <name>[4Fe-4S] cluster</name>
        <dbReference type="ChEBI" id="CHEBI:49883"/>
        <label>1</label>
        <note>4Fe-4S-S-AdoMet</note>
    </ligand>
</feature>
<dbReference type="InterPro" id="IPR007197">
    <property type="entry name" value="rSAM"/>
</dbReference>
<keyword evidence="13" id="KW-1185">Reference proteome</keyword>
<evidence type="ECO:0000256" key="9">
    <source>
        <dbReference type="ARBA" id="ARBA00023239"/>
    </source>
</evidence>
<comment type="caution">
    <text evidence="10">Lacks conserved residue(s) required for the propagation of feature annotation.</text>
</comment>
<dbReference type="SFLD" id="SFLDG01386">
    <property type="entry name" value="main_SPASM_domain-containing"/>
    <property type="match status" value="1"/>
</dbReference>
<evidence type="ECO:0000256" key="10">
    <source>
        <dbReference type="HAMAP-Rule" id="MF_01225"/>
    </source>
</evidence>
<dbReference type="InterPro" id="IPR006638">
    <property type="entry name" value="Elp3/MiaA/NifB-like_rSAM"/>
</dbReference>
<keyword evidence="5 10" id="KW-0408">Iron</keyword>
<dbReference type="SMART" id="SM00729">
    <property type="entry name" value="Elp3"/>
    <property type="match status" value="1"/>
</dbReference>
<name>E0SSP1_IGNAA</name>
<evidence type="ECO:0000256" key="7">
    <source>
        <dbReference type="ARBA" id="ARBA00023134"/>
    </source>
</evidence>
<dbReference type="SUPFAM" id="SSF102114">
    <property type="entry name" value="Radical SAM enzymes"/>
    <property type="match status" value="1"/>
</dbReference>
<dbReference type="InterPro" id="IPR040064">
    <property type="entry name" value="MoaA-like"/>
</dbReference>
<dbReference type="GO" id="GO:1904047">
    <property type="term" value="F:S-adenosyl-L-methionine binding"/>
    <property type="evidence" value="ECO:0007669"/>
    <property type="project" value="UniProtKB-UniRule"/>
</dbReference>
<feature type="binding site" evidence="10">
    <location>
        <position position="27"/>
    </location>
    <ligand>
        <name>S-adenosyl-L-methionine</name>
        <dbReference type="ChEBI" id="CHEBI:59789"/>
    </ligand>
</feature>
<keyword evidence="2 10" id="KW-0949">S-adenosyl-L-methionine</keyword>
<dbReference type="Pfam" id="PF06463">
    <property type="entry name" value="Mob_synth_C"/>
    <property type="match status" value="1"/>
</dbReference>
<sequence>MLIDNFGRILRNLRISVTHECNYHCVYCHMEGWGVYRHKEFLNANEIRSIAEIAMELGINEFKITGGEPLVRRDIIEIVSSIASLKPKDLSMTTNGYFLHILAEKLVEAGLKRINVSIPSLSREKYRYITGIDSLEIVLDGIKKALDVGLTPLTINIVVLKNINDDEYLEFIKFASRFNGNIKIRFIELEPITIPRNIFSKYYISLETIEKYIESIAVKKYIRDIHARPVYVLYNGIEIELVRWLGNRQFCRNCNRIRLSADGILKPCILARNGIDLKPFLRPTINRDGLREAFFKINALRHPYII</sequence>
<dbReference type="PANTHER" id="PTHR22960:SF0">
    <property type="entry name" value="MOLYBDENUM COFACTOR BIOSYNTHESIS PROTEIN 1"/>
    <property type="match status" value="1"/>
</dbReference>
<keyword evidence="4 10" id="KW-0547">Nucleotide-binding</keyword>
<feature type="binding site" evidence="10">
    <location>
        <position position="21"/>
    </location>
    <ligand>
        <name>[4Fe-4S] cluster</name>
        <dbReference type="ChEBI" id="CHEBI:49883"/>
        <label>1</label>
        <note>4Fe-4S-S-AdoMet</note>
    </ligand>
</feature>
<evidence type="ECO:0000256" key="1">
    <source>
        <dbReference type="ARBA" id="ARBA00022485"/>
    </source>
</evidence>
<evidence type="ECO:0000256" key="5">
    <source>
        <dbReference type="ARBA" id="ARBA00023004"/>
    </source>
</evidence>
<evidence type="ECO:0000256" key="4">
    <source>
        <dbReference type="ARBA" id="ARBA00022741"/>
    </source>
</evidence>
<organism evidence="12 13">
    <name type="scientific">Ignisphaera aggregans (strain DSM 17230 / JCM 13409 / AQ1.S1)</name>
    <dbReference type="NCBI Taxonomy" id="583356"/>
    <lineage>
        <taxon>Archaea</taxon>
        <taxon>Thermoproteota</taxon>
        <taxon>Thermoprotei</taxon>
        <taxon>Desulfurococcales</taxon>
        <taxon>Desulfurococcaceae</taxon>
        <taxon>Ignisphaera</taxon>
    </lineage>
</organism>
<dbReference type="GO" id="GO:0005525">
    <property type="term" value="F:GTP binding"/>
    <property type="evidence" value="ECO:0007669"/>
    <property type="project" value="UniProtKB-UniRule"/>
</dbReference>
<dbReference type="HAMAP" id="MF_01225_A">
    <property type="entry name" value="MoaA_A"/>
    <property type="match status" value="1"/>
</dbReference>
<dbReference type="GO" id="GO:0061798">
    <property type="term" value="F:GTP 3',8'-cyclase activity"/>
    <property type="evidence" value="ECO:0007669"/>
    <property type="project" value="UniProtKB-UniRule"/>
</dbReference>
<evidence type="ECO:0000256" key="6">
    <source>
        <dbReference type="ARBA" id="ARBA00023014"/>
    </source>
</evidence>
<evidence type="ECO:0000256" key="3">
    <source>
        <dbReference type="ARBA" id="ARBA00022723"/>
    </source>
</evidence>
<dbReference type="HOGENOM" id="CLU_009273_0_1_2"/>
<comment type="catalytic activity">
    <reaction evidence="10">
        <text>GTP + AH2 + S-adenosyl-L-methionine = (8S)-3',8-cyclo-7,8-dihydroguanosine 5'-triphosphate + 5'-deoxyadenosine + L-methionine + A + H(+)</text>
        <dbReference type="Rhea" id="RHEA:49576"/>
        <dbReference type="ChEBI" id="CHEBI:13193"/>
        <dbReference type="ChEBI" id="CHEBI:15378"/>
        <dbReference type="ChEBI" id="CHEBI:17319"/>
        <dbReference type="ChEBI" id="CHEBI:17499"/>
        <dbReference type="ChEBI" id="CHEBI:37565"/>
        <dbReference type="ChEBI" id="CHEBI:57844"/>
        <dbReference type="ChEBI" id="CHEBI:59789"/>
        <dbReference type="ChEBI" id="CHEBI:131766"/>
        <dbReference type="EC" id="4.1.99.22"/>
    </reaction>
</comment>
<evidence type="ECO:0000313" key="12">
    <source>
        <dbReference type="EMBL" id="ADM28626.1"/>
    </source>
</evidence>
<feature type="binding site" evidence="10">
    <location>
        <position position="25"/>
    </location>
    <ligand>
        <name>[4Fe-4S] cluster</name>
        <dbReference type="ChEBI" id="CHEBI:49883"/>
        <label>1</label>
        <note>4Fe-4S-S-AdoMet</note>
    </ligand>
</feature>
<feature type="binding site" evidence="10">
    <location>
        <position position="67"/>
    </location>
    <ligand>
        <name>S-adenosyl-L-methionine</name>
        <dbReference type="ChEBI" id="CHEBI:59789"/>
    </ligand>
</feature>
<dbReference type="SFLD" id="SFLDS00029">
    <property type="entry name" value="Radical_SAM"/>
    <property type="match status" value="1"/>
</dbReference>
<dbReference type="InterPro" id="IPR013485">
    <property type="entry name" value="MoaA_arc"/>
</dbReference>
<keyword evidence="8 10" id="KW-0501">Molybdenum cofactor biosynthesis</keyword>
<dbReference type="KEGG" id="iag:Igag_1829"/>
<dbReference type="PANTHER" id="PTHR22960">
    <property type="entry name" value="MOLYBDOPTERIN COFACTOR SYNTHESIS PROTEIN A"/>
    <property type="match status" value="1"/>
</dbReference>
<dbReference type="STRING" id="583356.Igag_1829"/>